<evidence type="ECO:0000313" key="3">
    <source>
        <dbReference type="Proteomes" id="UP000011115"/>
    </source>
</evidence>
<dbReference type="Gramene" id="PGSC0003DMT400087760">
    <property type="protein sequence ID" value="PGSC0003DMT400087760"/>
    <property type="gene ID" value="PGSC0003DMG400037331"/>
</dbReference>
<dbReference type="PaxDb" id="4113-PGSC0003DMT400087760"/>
<dbReference type="Proteomes" id="UP000011115">
    <property type="component" value="Unassembled WGS sequence"/>
</dbReference>
<evidence type="ECO:0000259" key="1">
    <source>
        <dbReference type="Pfam" id="PF20167"/>
    </source>
</evidence>
<proteinExistence type="predicted"/>
<organism evidence="2 3">
    <name type="scientific">Solanum tuberosum</name>
    <name type="common">Potato</name>
    <dbReference type="NCBI Taxonomy" id="4113"/>
    <lineage>
        <taxon>Eukaryota</taxon>
        <taxon>Viridiplantae</taxon>
        <taxon>Streptophyta</taxon>
        <taxon>Embryophyta</taxon>
        <taxon>Tracheophyta</taxon>
        <taxon>Spermatophyta</taxon>
        <taxon>Magnoliopsida</taxon>
        <taxon>eudicotyledons</taxon>
        <taxon>Gunneridae</taxon>
        <taxon>Pentapetalae</taxon>
        <taxon>asterids</taxon>
        <taxon>lamiids</taxon>
        <taxon>Solanales</taxon>
        <taxon>Solanaceae</taxon>
        <taxon>Solanoideae</taxon>
        <taxon>Solaneae</taxon>
        <taxon>Solanum</taxon>
    </lineage>
</organism>
<keyword evidence="3" id="KW-1185">Reference proteome</keyword>
<dbReference type="HOGENOM" id="CLU_1247219_0_0_1"/>
<dbReference type="AlphaFoldDB" id="M1DEH8"/>
<name>M1DEH8_SOLTU</name>
<reference evidence="3" key="1">
    <citation type="journal article" date="2011" name="Nature">
        <title>Genome sequence and analysis of the tuber crop potato.</title>
        <authorList>
            <consortium name="The Potato Genome Sequencing Consortium"/>
        </authorList>
    </citation>
    <scope>NUCLEOTIDE SEQUENCE [LARGE SCALE GENOMIC DNA]</scope>
    <source>
        <strain evidence="3">cv. DM1-3 516 R44</strain>
    </source>
</reference>
<dbReference type="EnsemblPlants" id="PGSC0003DMT400087760">
    <property type="protein sequence ID" value="PGSC0003DMT400087760"/>
    <property type="gene ID" value="PGSC0003DMG400037331"/>
</dbReference>
<protein>
    <recommendedName>
        <fullName evidence="1">Putative plant transposon protein domain-containing protein</fullName>
    </recommendedName>
</protein>
<accession>M1DEH8</accession>
<sequence length="222" mass="25647">MVISLTSPTFTQRPRRKDSVKTWAPLMAGQNDEHLPFIQFLDASSQERHHNYRNTGFYYKSGFVLHKVEDKAHAFYARLVEFGWIPLTEAPPDARSTWVMKFYAILSTVCWMDPYPVIRIRGVDIPLNATAINEVLEVPNLEYEAKLSEMDLEWLRDTLMEPTRRDKVYWDTSEGITSAEWSPDAKRWLHLVSRRICPSGNRTGVTFPRALVVACAIRGIDD</sequence>
<feature type="domain" description="Putative plant transposon protein" evidence="1">
    <location>
        <begin position="81"/>
        <end position="220"/>
    </location>
</feature>
<dbReference type="Pfam" id="PF20167">
    <property type="entry name" value="Transposase_32"/>
    <property type="match status" value="1"/>
</dbReference>
<evidence type="ECO:0000313" key="2">
    <source>
        <dbReference type="EnsemblPlants" id="PGSC0003DMT400087760"/>
    </source>
</evidence>
<reference evidence="2" key="2">
    <citation type="submission" date="2015-06" db="UniProtKB">
        <authorList>
            <consortium name="EnsemblPlants"/>
        </authorList>
    </citation>
    <scope>IDENTIFICATION</scope>
    <source>
        <strain evidence="2">DM1-3 516 R44</strain>
    </source>
</reference>
<dbReference type="InParanoid" id="M1DEH8"/>
<dbReference type="InterPro" id="IPR046796">
    <property type="entry name" value="Transposase_32_dom"/>
</dbReference>